<accession>A0A1G8BIX3</accession>
<proteinExistence type="predicted"/>
<dbReference type="AlphaFoldDB" id="A0A1G8BIX3"/>
<evidence type="ECO:0000313" key="2">
    <source>
        <dbReference type="Proteomes" id="UP000199045"/>
    </source>
</evidence>
<name>A0A1G8BIX3_CHIFI</name>
<dbReference type="Proteomes" id="UP000199045">
    <property type="component" value="Unassembled WGS sequence"/>
</dbReference>
<dbReference type="EMBL" id="FNBN01000011">
    <property type="protein sequence ID" value="SDH33185.1"/>
    <property type="molecule type" value="Genomic_DNA"/>
</dbReference>
<evidence type="ECO:0000313" key="1">
    <source>
        <dbReference type="EMBL" id="SDH33185.1"/>
    </source>
</evidence>
<sequence>MARQKSLFPYSGALRDVIGYQRNGKHFLRSRPEFVRQTAATCRAAQRFGIASSKAALIRRTFYSDLDIRCDIGHINRLNKLLIKAAGNYEAIIGFRFNEHTGTDRFFTVPPRLFRNEVLHIPRQTLAHNKGITTLEVKVIAARIDFNTHHVTGTTTAILTINPREPFNGADLPLNVPGEGTLVITLQVQGMHKNGPSGNRQYLAADIIAVATPKIPEYGNKPAYPWWTIPAPEIGANHMHPAIIQRE</sequence>
<dbReference type="OrthoDB" id="681012at2"/>
<organism evidence="1 2">
    <name type="scientific">Chitinophaga filiformis</name>
    <name type="common">Myxococcus filiformis</name>
    <name type="synonym">Flexibacter filiformis</name>
    <dbReference type="NCBI Taxonomy" id="104663"/>
    <lineage>
        <taxon>Bacteria</taxon>
        <taxon>Pseudomonadati</taxon>
        <taxon>Bacteroidota</taxon>
        <taxon>Chitinophagia</taxon>
        <taxon>Chitinophagales</taxon>
        <taxon>Chitinophagaceae</taxon>
        <taxon>Chitinophaga</taxon>
    </lineage>
</organism>
<gene>
    <name evidence="1" type="ORF">SAMN04488121_11161</name>
</gene>
<dbReference type="RefSeq" id="WP_089837735.1">
    <property type="nucleotide sequence ID" value="NZ_FNBN01000011.1"/>
</dbReference>
<reference evidence="1 2" key="1">
    <citation type="submission" date="2016-10" db="EMBL/GenBank/DDBJ databases">
        <authorList>
            <person name="de Groot N.N."/>
        </authorList>
    </citation>
    <scope>NUCLEOTIDE SEQUENCE [LARGE SCALE GENOMIC DNA]</scope>
    <source>
        <strain evidence="1 2">DSM 527</strain>
    </source>
</reference>
<protein>
    <submittedName>
        <fullName evidence="1">Uncharacterized protein</fullName>
    </submittedName>
</protein>